<sequence length="249" mass="26983">MTLSGAGSSTTQVTQNVTGWVQTWGPLITLASTVLLAAITAWLAWLTKVMADAARTAAKHSQTAAEASQASVAATEAAINIDFAVTPNLVFLGSALKELLDKAEASGLKAKDPITSDFLQPLMELDGVKVECMESTVYIHGCRIDAIGKPVEDSKTMTITTSCEIDLESREEKLPHQLHRGENIDFKFESKPEPPGTRIKEIRATIFYGFTSGGEVRERSASWHEESWNGRSRGKKTPSRKGGKESSSR</sequence>
<accession>A0A4U3M518</accession>
<evidence type="ECO:0000313" key="4">
    <source>
        <dbReference type="Proteomes" id="UP000305836"/>
    </source>
</evidence>
<proteinExistence type="predicted"/>
<comment type="caution">
    <text evidence="3">The sequence shown here is derived from an EMBL/GenBank/DDBJ whole genome shotgun (WGS) entry which is preliminary data.</text>
</comment>
<organism evidence="3 4">
    <name type="scientific">Kribbella jiaozuonensis</name>
    <dbReference type="NCBI Taxonomy" id="2575441"/>
    <lineage>
        <taxon>Bacteria</taxon>
        <taxon>Bacillati</taxon>
        <taxon>Actinomycetota</taxon>
        <taxon>Actinomycetes</taxon>
        <taxon>Propionibacteriales</taxon>
        <taxon>Kribbellaceae</taxon>
        <taxon>Kribbella</taxon>
    </lineage>
</organism>
<keyword evidence="4" id="KW-1185">Reference proteome</keyword>
<keyword evidence="2" id="KW-1133">Transmembrane helix</keyword>
<dbReference type="EMBL" id="SZPZ01000001">
    <property type="protein sequence ID" value="TKK83004.1"/>
    <property type="molecule type" value="Genomic_DNA"/>
</dbReference>
<dbReference type="OrthoDB" id="9931725at2"/>
<protein>
    <submittedName>
        <fullName evidence="3">Uncharacterized protein</fullName>
    </submittedName>
</protein>
<keyword evidence="2" id="KW-0812">Transmembrane</keyword>
<feature type="compositionally biased region" description="Basic residues" evidence="1">
    <location>
        <begin position="232"/>
        <end position="241"/>
    </location>
</feature>
<evidence type="ECO:0000256" key="1">
    <source>
        <dbReference type="SAM" id="MobiDB-lite"/>
    </source>
</evidence>
<evidence type="ECO:0000313" key="3">
    <source>
        <dbReference type="EMBL" id="TKK83004.1"/>
    </source>
</evidence>
<feature type="region of interest" description="Disordered" evidence="1">
    <location>
        <begin position="215"/>
        <end position="249"/>
    </location>
</feature>
<reference evidence="3 4" key="1">
    <citation type="submission" date="2019-04" db="EMBL/GenBank/DDBJ databases">
        <title>Kribbella sp. NEAU-THZ 27 nov., a novel actinomycete isolated from soil.</title>
        <authorList>
            <person name="Duan L."/>
        </authorList>
    </citation>
    <scope>NUCLEOTIDE SEQUENCE [LARGE SCALE GENOMIC DNA]</scope>
    <source>
        <strain evidence="4">NEAU-THZ27</strain>
    </source>
</reference>
<keyword evidence="2" id="KW-0472">Membrane</keyword>
<gene>
    <name evidence="3" type="ORF">FDA38_09780</name>
</gene>
<dbReference type="RefSeq" id="WP_137253690.1">
    <property type="nucleotide sequence ID" value="NZ_JBHSPQ010000001.1"/>
</dbReference>
<feature type="transmembrane region" description="Helical" evidence="2">
    <location>
        <begin position="24"/>
        <end position="45"/>
    </location>
</feature>
<evidence type="ECO:0000256" key="2">
    <source>
        <dbReference type="SAM" id="Phobius"/>
    </source>
</evidence>
<dbReference type="Proteomes" id="UP000305836">
    <property type="component" value="Unassembled WGS sequence"/>
</dbReference>
<feature type="compositionally biased region" description="Basic and acidic residues" evidence="1">
    <location>
        <begin position="215"/>
        <end position="228"/>
    </location>
</feature>
<dbReference type="AlphaFoldDB" id="A0A4U3M518"/>
<name>A0A4U3M518_9ACTN</name>